<name>A0A915ISV7_ROMCU</name>
<feature type="region of interest" description="Disordered" evidence="2">
    <location>
        <begin position="1"/>
        <end position="134"/>
    </location>
</feature>
<sequence length="537" mass="61353">MTQRPPSARQTSGSFSNRPRTSRGQRPPTGIGRKSSTDMDQPPPPPYGSISRAMVGGRPGSASRRLSTAQSGRPPSANLGRYDQSNVVVAQTRRLGTGASRPPPSRAGTIANSTQRPVTQQGLQGLRPSTGRGLQNRQIQDKSYYIGLLRSKISELTDEMSKLRIESEHHERERQNFSTYEKKAETLATEIKELQGEMSDLNMVIDRLNTNADPMELQQDYERNSDMKGKFDAAKEQNKLLIEELQAKQRELIELNRMKDALEDDIHDDQVKREAIFVQEKISELEAKKAALTNDMDTVGTFEERKNCLLDRVKKDNEEIASMERQLNELKEKIQQIREEMFELDDEIENQQNETNQKYRELRQKESQMDEFLDTYENEREVEQQRLVGLQKNIVNLLSIISKAIENSINSAVKDDSIVADEPSEILSAYFQSRKELVRLNDIECKYALELETVIRDVDTLREELSLFGNLENLDKESQATLRAYETDVETLTSQIVTVKNKKDEIESALTSLISETESNELYLQTLKNLWKKESEA</sequence>
<reference evidence="4" key="1">
    <citation type="submission" date="2022-11" db="UniProtKB">
        <authorList>
            <consortium name="WormBaseParasite"/>
        </authorList>
    </citation>
    <scope>IDENTIFICATION</scope>
</reference>
<dbReference type="GO" id="GO:0035735">
    <property type="term" value="P:intraciliary transport involved in cilium assembly"/>
    <property type="evidence" value="ECO:0007669"/>
    <property type="project" value="TreeGrafter"/>
</dbReference>
<evidence type="ECO:0000256" key="1">
    <source>
        <dbReference type="SAM" id="Coils"/>
    </source>
</evidence>
<accession>A0A915ISV7</accession>
<keyword evidence="3" id="KW-1185">Reference proteome</keyword>
<dbReference type="PANTHER" id="PTHR31432:SF0">
    <property type="entry name" value="INTRAFLAGELLAR TRANSPORT PROTEIN 74 HOMOLOG"/>
    <property type="match status" value="1"/>
</dbReference>
<keyword evidence="1" id="KW-0175">Coiled coil</keyword>
<dbReference type="GO" id="GO:0048487">
    <property type="term" value="F:beta-tubulin binding"/>
    <property type="evidence" value="ECO:0007669"/>
    <property type="project" value="InterPro"/>
</dbReference>
<dbReference type="OMA" id="RYWEELM"/>
<protein>
    <submittedName>
        <fullName evidence="4">Uncharacterized protein</fullName>
    </submittedName>
</protein>
<organism evidence="3 4">
    <name type="scientific">Romanomermis culicivorax</name>
    <name type="common">Nematode worm</name>
    <dbReference type="NCBI Taxonomy" id="13658"/>
    <lineage>
        <taxon>Eukaryota</taxon>
        <taxon>Metazoa</taxon>
        <taxon>Ecdysozoa</taxon>
        <taxon>Nematoda</taxon>
        <taxon>Enoplea</taxon>
        <taxon>Dorylaimia</taxon>
        <taxon>Mermithida</taxon>
        <taxon>Mermithoidea</taxon>
        <taxon>Mermithidae</taxon>
        <taxon>Romanomermis</taxon>
    </lineage>
</organism>
<feature type="compositionally biased region" description="Polar residues" evidence="2">
    <location>
        <begin position="1"/>
        <end position="24"/>
    </location>
</feature>
<dbReference type="WBParaSite" id="nRc.2.0.1.t17122-RA">
    <property type="protein sequence ID" value="nRc.2.0.1.t17122-RA"/>
    <property type="gene ID" value="nRc.2.0.1.g17122"/>
</dbReference>
<proteinExistence type="predicted"/>
<evidence type="ECO:0000256" key="2">
    <source>
        <dbReference type="SAM" id="MobiDB-lite"/>
    </source>
</evidence>
<evidence type="ECO:0000313" key="3">
    <source>
        <dbReference type="Proteomes" id="UP000887565"/>
    </source>
</evidence>
<dbReference type="Proteomes" id="UP000887565">
    <property type="component" value="Unplaced"/>
</dbReference>
<feature type="coiled-coil region" evidence="1">
    <location>
        <begin position="146"/>
        <end position="393"/>
    </location>
</feature>
<dbReference type="GO" id="GO:0005929">
    <property type="term" value="C:cilium"/>
    <property type="evidence" value="ECO:0007669"/>
    <property type="project" value="TreeGrafter"/>
</dbReference>
<feature type="compositionally biased region" description="Polar residues" evidence="2">
    <location>
        <begin position="110"/>
        <end position="123"/>
    </location>
</feature>
<feature type="coiled-coil region" evidence="1">
    <location>
        <begin position="482"/>
        <end position="509"/>
    </location>
</feature>
<dbReference type="GO" id="GO:0030992">
    <property type="term" value="C:intraciliary transport particle B"/>
    <property type="evidence" value="ECO:0007669"/>
    <property type="project" value="InterPro"/>
</dbReference>
<dbReference type="AlphaFoldDB" id="A0A915ISV7"/>
<dbReference type="InterPro" id="IPR029602">
    <property type="entry name" value="IFT74"/>
</dbReference>
<dbReference type="PANTHER" id="PTHR31432">
    <property type="entry name" value="INTRAFLAGELLAR TRANSPORT PROTEIN 74 HOMOLOG"/>
    <property type="match status" value="1"/>
</dbReference>
<evidence type="ECO:0000313" key="4">
    <source>
        <dbReference type="WBParaSite" id="nRc.2.0.1.t17122-RA"/>
    </source>
</evidence>
<feature type="compositionally biased region" description="Polar residues" evidence="2">
    <location>
        <begin position="64"/>
        <end position="73"/>
    </location>
</feature>